<protein>
    <submittedName>
        <fullName evidence="2">Uncharacterized protein</fullName>
    </submittedName>
</protein>
<keyword evidence="1" id="KW-0732">Signal</keyword>
<evidence type="ECO:0000256" key="1">
    <source>
        <dbReference type="SAM" id="SignalP"/>
    </source>
</evidence>
<proteinExistence type="predicted"/>
<comment type="caution">
    <text evidence="2">The sequence shown here is derived from an EMBL/GenBank/DDBJ whole genome shotgun (WGS) entry which is preliminary data.</text>
</comment>
<feature type="non-terminal residue" evidence="2">
    <location>
        <position position="1"/>
    </location>
</feature>
<reference evidence="2 3" key="1">
    <citation type="journal article" date="2019" name="PLoS Pathog.">
        <title>Genome sequence of the bovine parasite Schistosoma bovis Tanzania.</title>
        <authorList>
            <person name="Oey H."/>
            <person name="Zakrzewski M."/>
            <person name="Gobert G."/>
            <person name="Gravermann K."/>
            <person name="Stoye J."/>
            <person name="Jones M."/>
            <person name="Mcmanus D."/>
            <person name="Krause L."/>
        </authorList>
    </citation>
    <scope>NUCLEOTIDE SEQUENCE [LARGE SCALE GENOMIC DNA]</scope>
    <source>
        <strain evidence="2 3">TAN1997</strain>
    </source>
</reference>
<evidence type="ECO:0000313" key="2">
    <source>
        <dbReference type="EMBL" id="RTG86056.1"/>
    </source>
</evidence>
<feature type="chain" id="PRO_5019469064" evidence="1">
    <location>
        <begin position="24"/>
        <end position="255"/>
    </location>
</feature>
<sequence length="255" mass="29676">SHHISLHVLTILLVFTSLHTGNGQYKPAYLQTNMVENNADTNTFRVIQEQTTAMAFEWKTMTHENFGYVYLLQDIPYGIDRKVKVYEGNIGLLEAIGEPCEHSKYRAEGYTDHFFASNFDTVSMTYKRLPRINNVQIQLRSNLYSHVKWERERTACEPTDSIIIFRGYSNQPLKMYTITSNQIEYYSDEFKTEEGMEEVFIVFNKHGNRFSLPTMGKILFVCLMHCKIFSGKQCCGSRKMCAHVVQSHMFVSRQI</sequence>
<name>A0A430QEY4_SCHBO</name>
<dbReference type="Proteomes" id="UP000290809">
    <property type="component" value="Unassembled WGS sequence"/>
</dbReference>
<dbReference type="EMBL" id="QMKO01001866">
    <property type="protein sequence ID" value="RTG86056.1"/>
    <property type="molecule type" value="Genomic_DNA"/>
</dbReference>
<gene>
    <name evidence="2" type="ORF">DC041_0003357</name>
</gene>
<dbReference type="AlphaFoldDB" id="A0A430QEY4"/>
<keyword evidence="3" id="KW-1185">Reference proteome</keyword>
<accession>A0A430QEY4</accession>
<evidence type="ECO:0000313" key="3">
    <source>
        <dbReference type="Proteomes" id="UP000290809"/>
    </source>
</evidence>
<organism evidence="2 3">
    <name type="scientific">Schistosoma bovis</name>
    <name type="common">Blood fluke</name>
    <dbReference type="NCBI Taxonomy" id="6184"/>
    <lineage>
        <taxon>Eukaryota</taxon>
        <taxon>Metazoa</taxon>
        <taxon>Spiralia</taxon>
        <taxon>Lophotrochozoa</taxon>
        <taxon>Platyhelminthes</taxon>
        <taxon>Trematoda</taxon>
        <taxon>Digenea</taxon>
        <taxon>Strigeidida</taxon>
        <taxon>Schistosomatoidea</taxon>
        <taxon>Schistosomatidae</taxon>
        <taxon>Schistosoma</taxon>
    </lineage>
</organism>
<feature type="signal peptide" evidence="1">
    <location>
        <begin position="1"/>
        <end position="23"/>
    </location>
</feature>